<evidence type="ECO:0000259" key="18">
    <source>
        <dbReference type="PROSITE" id="PS50055"/>
    </source>
</evidence>
<dbReference type="PRINTS" id="PR00700">
    <property type="entry name" value="PRTYPHPHTASE"/>
</dbReference>
<evidence type="ECO:0000259" key="19">
    <source>
        <dbReference type="PROSITE" id="PS50056"/>
    </source>
</evidence>
<feature type="domain" description="Ig-like" evidence="20">
    <location>
        <begin position="150"/>
        <end position="231"/>
    </location>
</feature>
<accession>A0A7E6F1F9</accession>
<dbReference type="CDD" id="cd14553">
    <property type="entry name" value="R-PTPc-LAR-1"/>
    <property type="match status" value="1"/>
</dbReference>
<feature type="domain" description="Fibronectin type-III" evidence="21">
    <location>
        <begin position="837"/>
        <end position="940"/>
    </location>
</feature>
<feature type="chain" id="PRO_5028950459" description="protein-tyrosine-phosphatase" evidence="17">
    <location>
        <begin position="21"/>
        <end position="1743"/>
    </location>
</feature>
<dbReference type="EC" id="3.1.3.48" evidence="3"/>
<evidence type="ECO:0000256" key="2">
    <source>
        <dbReference type="ARBA" id="ARBA00010504"/>
    </source>
</evidence>
<keyword evidence="10 16" id="KW-0472">Membrane</keyword>
<dbReference type="SMART" id="SM00409">
    <property type="entry name" value="IG"/>
    <property type="match status" value="3"/>
</dbReference>
<sequence>MRLHWRFFIILAVLVSLTWAEGANLTNLRYISYLTHPPKITLAPKNQRVAEEKIVSFFCKASGNPGPSFSWRKGSRRISINRNRLVIKEMPHGSVLRIEPVKKKDAGSYYCIADNGIGAKAKANATLEVFSKIEINHWKFMYEGMPEGYPRITDHPSLKAVEKDRNTILQCHAKGEPKPSIIWLRDFIPVDLSNPRLTLLEGGELQIERSQESDVGKYECVAENEHGVDYSYAANLYVKVRRVPPHFTMPPESVEVQPATDVNLTCVAVGSPMPEVRWRQGNRELTDENEIPIGRNVLELKNVLETKNYTCVASSDLGIIEEIAQVKVTAQRNKTPGTAPRNLRGRAASATTISLEWQEPEIPNGIIEGYKIFYTLNPDLPIILWDHKTHNNGQNKVETLLNLKTNSTYTITILAFSSAGEGPLSEEIQVMTNPGVPVNKPVIFDQSVPQQPKNLQALAESANTVHVTWDRPDAMDNIESYELYYNDSHYRQNVHISIKPPVVSYRLVDLTPDTVYHVQVSAKSLRGEGARTPTIQVRTPQFVPTPPRNLEIELTQENPPQVKVSWQRPREVFGTLHGFKVTWGRVGERYEEHILRPDTYVFLTTFLDKGATYEFRVAARNQVDYGERAVDTIKTPDGAPAGAPQNFTVIPVSETTVLLTWDQPAKNLRNGEIKMYQINFHKQSDSINVEDLNVTDTSLDISGLDMNTDYVFLIRGYTSKGPGPWSNKQIAHTFGHMPPTPENVKIRRTSPTTVDVMWDEPAFPVAGYKVYYNMFALPNMDLWQNIDVGPYTVAEITGLDPQTIYVVRVQAISTGRRAGNFSAPVYTNMIPKDRPDAVQNFRVALKSSRIIQLAWDHPEKQVVNSYTLTFEGSKSYWEKGTLKTIYSPLVSRQIGGQESSWQVENLQPKMKYDFNISALFRDGTTGPDQYLTTETLIEPPSYVDVPVIKSYGSGTVELGLYRASEKHGPLSHYLLIVVPEQYPEKAPEDFEVEELEDDGPVDMPSLNPYIAARFEANSLPDVLKLGNKQMYDSHTNRPLDPDHTYRVFLRAYSVDPKLYTSSEYSASFQIKTDGFKRNGVGTDLPNPRPTMDDARNLLLIVAPVCGAVGLLIIVCILVVIYFKRKSNRKEKVDEQTKPPVEVCPHPSDPVEMRRQHYQTPAMISHPPIPVHMLAEHIENLKASDNLRFSQEYESIEPGQQFTWDNSNLEVNKPKNRYANVIAYDHSRVILQPIEGLPGSDYINANYMDGYRKQNAYIATQGPLPETFGDFWRMVWEQRSSTIVMMTKLEERSRIKCDQYWPSRGPETYGLMQVTLQDVTELATYTIRTFYVAKYGCAEKREVRQFQFTAWPDHGVPDHPTPLLMFMRRVKASNPLDAGPMIAHCSAGVGRTGAFIVIDSMLERIKHEKTVDIYGHVTCLRAQRNYMVQTEDQYIFIHDALLEAVTCGNTEVPARNLGAHIQKLSQPDPGETVTGMELEFKRLANVKANPNRFVSANLPVNKFKNRLVNILPYESTRVCLQPIRGVDGSDYINASFIDGYRYKKAYIATQGPLVETTEDFWRMLWEHNSTIIVMLTKLREMGREKCHQYWPSERSARYQYFVVDPMAEYNMPQYILREFKVTDARDGQSRTVRQFQFTDWPEQGVPKSGEGFIDFIGQVHKTKEQFGQDGPITVHCSAGVGRTGGFITLSIVLERMRYEGVVDMFQTVKMLRTQRPAMVQTEDQYQFCYRAALEYLGSFDHYAN</sequence>
<feature type="signal peptide" evidence="17">
    <location>
        <begin position="1"/>
        <end position="20"/>
    </location>
</feature>
<dbReference type="PANTHER" id="PTHR46957">
    <property type="entry name" value="CYTOKINE RECEPTOR"/>
    <property type="match status" value="1"/>
</dbReference>
<evidence type="ECO:0000256" key="5">
    <source>
        <dbReference type="ARBA" id="ARBA00022729"/>
    </source>
</evidence>
<dbReference type="InterPro" id="IPR029021">
    <property type="entry name" value="Prot-tyrosine_phosphatase-like"/>
</dbReference>
<feature type="transmembrane region" description="Helical" evidence="16">
    <location>
        <begin position="1097"/>
        <end position="1122"/>
    </location>
</feature>
<keyword evidence="14" id="KW-0393">Immunoglobulin domain</keyword>
<dbReference type="SMART" id="SM00060">
    <property type="entry name" value="FN3"/>
    <property type="match status" value="6"/>
</dbReference>
<feature type="domain" description="Fibronectin type-III" evidence="21">
    <location>
        <begin position="546"/>
        <end position="638"/>
    </location>
</feature>
<feature type="domain" description="Tyrosine specific protein phosphatases" evidence="19">
    <location>
        <begin position="1652"/>
        <end position="1725"/>
    </location>
</feature>
<evidence type="ECO:0000256" key="6">
    <source>
        <dbReference type="ARBA" id="ARBA00022737"/>
    </source>
</evidence>
<evidence type="ECO:0000256" key="10">
    <source>
        <dbReference type="ARBA" id="ARBA00023136"/>
    </source>
</evidence>
<keyword evidence="13" id="KW-0325">Glycoprotein</keyword>
<evidence type="ECO:0000256" key="1">
    <source>
        <dbReference type="ARBA" id="ARBA00004479"/>
    </source>
</evidence>
<keyword evidence="5 17" id="KW-0732">Signal</keyword>
<dbReference type="FunFam" id="2.60.40.10:FF:000032">
    <property type="entry name" value="palladin isoform X1"/>
    <property type="match status" value="1"/>
</dbReference>
<organism evidence="22 23">
    <name type="scientific">Octopus sinensis</name>
    <name type="common">East Asian common octopus</name>
    <dbReference type="NCBI Taxonomy" id="2607531"/>
    <lineage>
        <taxon>Eukaryota</taxon>
        <taxon>Metazoa</taxon>
        <taxon>Spiralia</taxon>
        <taxon>Lophotrochozoa</taxon>
        <taxon>Mollusca</taxon>
        <taxon>Cephalopoda</taxon>
        <taxon>Coleoidea</taxon>
        <taxon>Octopodiformes</taxon>
        <taxon>Octopoda</taxon>
        <taxon>Incirrata</taxon>
        <taxon>Octopodidae</taxon>
        <taxon>Octopus</taxon>
    </lineage>
</organism>
<evidence type="ECO:0000256" key="4">
    <source>
        <dbReference type="ARBA" id="ARBA00022692"/>
    </source>
</evidence>
<evidence type="ECO:0000259" key="20">
    <source>
        <dbReference type="PROSITE" id="PS50835"/>
    </source>
</evidence>
<keyword evidence="9 16" id="KW-1133">Transmembrane helix</keyword>
<evidence type="ECO:0000256" key="13">
    <source>
        <dbReference type="ARBA" id="ARBA00023180"/>
    </source>
</evidence>
<feature type="domain" description="Fibronectin type-III" evidence="21">
    <location>
        <begin position="339"/>
        <end position="435"/>
    </location>
</feature>
<dbReference type="FunFam" id="2.60.40.10:FF:000015">
    <property type="entry name" value="receptor-type tyrosine-protein phosphatase delta isoform X2"/>
    <property type="match status" value="1"/>
</dbReference>
<keyword evidence="22" id="KW-1185">Reference proteome</keyword>
<dbReference type="InterPro" id="IPR003595">
    <property type="entry name" value="Tyr_Pase_cat"/>
</dbReference>
<feature type="domain" description="Tyrosine-protein phosphatase" evidence="18">
    <location>
        <begin position="1188"/>
        <end position="1443"/>
    </location>
</feature>
<evidence type="ECO:0000256" key="12">
    <source>
        <dbReference type="ARBA" id="ARBA00023170"/>
    </source>
</evidence>
<feature type="domain" description="Fibronectin type-III" evidence="21">
    <location>
        <begin position="451"/>
        <end position="542"/>
    </location>
</feature>
<dbReference type="InterPro" id="IPR016130">
    <property type="entry name" value="Tyr_Pase_AS"/>
</dbReference>
<dbReference type="Proteomes" id="UP000515154">
    <property type="component" value="Linkage group LG9"/>
</dbReference>
<feature type="domain" description="Tyrosine-protein phosphatase" evidence="18">
    <location>
        <begin position="1475"/>
        <end position="1734"/>
    </location>
</feature>
<dbReference type="SMART" id="SM00408">
    <property type="entry name" value="IGc2"/>
    <property type="match status" value="3"/>
</dbReference>
<dbReference type="FunFam" id="3.90.190.10:FF:000001">
    <property type="entry name" value="Receptor-type tyrosine-protein phosphatase F isoform A"/>
    <property type="match status" value="1"/>
</dbReference>
<reference evidence="23" key="1">
    <citation type="submission" date="2025-08" db="UniProtKB">
        <authorList>
            <consortium name="RefSeq"/>
        </authorList>
    </citation>
    <scope>IDENTIFICATION</scope>
</reference>
<dbReference type="Pfam" id="PF00102">
    <property type="entry name" value="Y_phosphatase"/>
    <property type="match status" value="2"/>
</dbReference>
<dbReference type="Gene3D" id="2.60.40.10">
    <property type="entry name" value="Immunoglobulins"/>
    <property type="match status" value="9"/>
</dbReference>
<dbReference type="GO" id="GO:0004725">
    <property type="term" value="F:protein tyrosine phosphatase activity"/>
    <property type="evidence" value="ECO:0007669"/>
    <property type="project" value="UniProtKB-EC"/>
</dbReference>
<dbReference type="PROSITE" id="PS50835">
    <property type="entry name" value="IG_LIKE"/>
    <property type="match status" value="3"/>
</dbReference>
<dbReference type="FunFam" id="2.60.40.10:FF:000010">
    <property type="entry name" value="receptor-type tyrosine-protein phosphatase delta isoform X1"/>
    <property type="match status" value="1"/>
</dbReference>
<dbReference type="SUPFAM" id="SSF48726">
    <property type="entry name" value="Immunoglobulin"/>
    <property type="match status" value="3"/>
</dbReference>
<keyword evidence="8" id="KW-0904">Protein phosphatase</keyword>
<evidence type="ECO:0000256" key="11">
    <source>
        <dbReference type="ARBA" id="ARBA00023157"/>
    </source>
</evidence>
<dbReference type="InterPro" id="IPR007110">
    <property type="entry name" value="Ig-like_dom"/>
</dbReference>
<feature type="domain" description="Ig-like" evidence="20">
    <location>
        <begin position="245"/>
        <end position="329"/>
    </location>
</feature>
<dbReference type="RefSeq" id="XP_036361666.1">
    <property type="nucleotide sequence ID" value="XM_036505773.1"/>
</dbReference>
<dbReference type="PROSITE" id="PS50055">
    <property type="entry name" value="TYR_PHOSPHATASE_PTP"/>
    <property type="match status" value="2"/>
</dbReference>
<feature type="domain" description="Ig-like" evidence="20">
    <location>
        <begin position="38"/>
        <end position="128"/>
    </location>
</feature>
<dbReference type="CDD" id="cd00063">
    <property type="entry name" value="FN3"/>
    <property type="match status" value="6"/>
</dbReference>
<name>A0A7E6F1F9_9MOLL</name>
<evidence type="ECO:0000313" key="22">
    <source>
        <dbReference type="Proteomes" id="UP000515154"/>
    </source>
</evidence>
<dbReference type="FunFam" id="2.60.40.10:FF:000036">
    <property type="entry name" value="receptor-type tyrosine-protein phosphatase delta isoform X1"/>
    <property type="match status" value="1"/>
</dbReference>
<gene>
    <name evidence="23" type="primary">LOC115215626</name>
</gene>
<evidence type="ECO:0000313" key="23">
    <source>
        <dbReference type="RefSeq" id="XP_036361666.1"/>
    </source>
</evidence>
<evidence type="ECO:0000256" key="14">
    <source>
        <dbReference type="ARBA" id="ARBA00023319"/>
    </source>
</evidence>
<feature type="domain" description="Fibronectin type-III" evidence="21">
    <location>
        <begin position="643"/>
        <end position="740"/>
    </location>
</feature>
<dbReference type="InterPro" id="IPR000242">
    <property type="entry name" value="PTP_cat"/>
</dbReference>
<keyword evidence="12 23" id="KW-0675">Receptor</keyword>
<dbReference type="PROSITE" id="PS00383">
    <property type="entry name" value="TYR_PHOSPHATASE_1"/>
    <property type="match status" value="1"/>
</dbReference>
<evidence type="ECO:0000256" key="17">
    <source>
        <dbReference type="SAM" id="SignalP"/>
    </source>
</evidence>
<dbReference type="SUPFAM" id="SSF52799">
    <property type="entry name" value="(Phosphotyrosine protein) phosphatases II"/>
    <property type="match status" value="2"/>
</dbReference>
<proteinExistence type="inferred from homology"/>
<dbReference type="SMART" id="SM00404">
    <property type="entry name" value="PTPc_motif"/>
    <property type="match status" value="2"/>
</dbReference>
<dbReference type="Gene3D" id="3.90.190.10">
    <property type="entry name" value="Protein tyrosine phosphatase superfamily"/>
    <property type="match status" value="2"/>
</dbReference>
<keyword evidence="7" id="KW-0378">Hydrolase</keyword>
<keyword evidence="11" id="KW-1015">Disulfide bond</keyword>
<dbReference type="InterPro" id="IPR050713">
    <property type="entry name" value="RTP_Phos/Ushers"/>
</dbReference>
<feature type="domain" description="Fibronectin type-III" evidence="21">
    <location>
        <begin position="741"/>
        <end position="833"/>
    </location>
</feature>
<comment type="catalytic activity">
    <reaction evidence="15">
        <text>O-phospho-L-tyrosyl-[protein] + H2O = L-tyrosyl-[protein] + phosphate</text>
        <dbReference type="Rhea" id="RHEA:10684"/>
        <dbReference type="Rhea" id="RHEA-COMP:10136"/>
        <dbReference type="Rhea" id="RHEA-COMP:20101"/>
        <dbReference type="ChEBI" id="CHEBI:15377"/>
        <dbReference type="ChEBI" id="CHEBI:43474"/>
        <dbReference type="ChEBI" id="CHEBI:46858"/>
        <dbReference type="ChEBI" id="CHEBI:61978"/>
        <dbReference type="EC" id="3.1.3.48"/>
    </reaction>
</comment>
<dbReference type="InterPro" id="IPR013783">
    <property type="entry name" value="Ig-like_fold"/>
</dbReference>
<dbReference type="Pfam" id="PF00041">
    <property type="entry name" value="fn3"/>
    <property type="match status" value="6"/>
</dbReference>
<evidence type="ECO:0000256" key="16">
    <source>
        <dbReference type="SAM" id="Phobius"/>
    </source>
</evidence>
<keyword evidence="6" id="KW-0677">Repeat</keyword>
<dbReference type="InterPro" id="IPR003598">
    <property type="entry name" value="Ig_sub2"/>
</dbReference>
<evidence type="ECO:0000256" key="7">
    <source>
        <dbReference type="ARBA" id="ARBA00022801"/>
    </source>
</evidence>
<evidence type="ECO:0000256" key="15">
    <source>
        <dbReference type="ARBA" id="ARBA00051722"/>
    </source>
</evidence>
<comment type="subcellular location">
    <subcellularLocation>
        <location evidence="1">Membrane</location>
        <topology evidence="1">Single-pass type I membrane protein</topology>
    </subcellularLocation>
</comment>
<dbReference type="InterPro" id="IPR036116">
    <property type="entry name" value="FN3_sf"/>
</dbReference>
<dbReference type="SUPFAM" id="SSF49265">
    <property type="entry name" value="Fibronectin type III"/>
    <property type="match status" value="4"/>
</dbReference>
<dbReference type="InterPro" id="IPR003961">
    <property type="entry name" value="FN3_dom"/>
</dbReference>
<dbReference type="InterPro" id="IPR000387">
    <property type="entry name" value="Tyr_Pase_dom"/>
</dbReference>
<evidence type="ECO:0000256" key="8">
    <source>
        <dbReference type="ARBA" id="ARBA00022912"/>
    </source>
</evidence>
<protein>
    <recommendedName>
        <fullName evidence="3">protein-tyrosine-phosphatase</fullName>
        <ecNumber evidence="3">3.1.3.48</ecNumber>
    </recommendedName>
</protein>
<dbReference type="PROSITE" id="PS50056">
    <property type="entry name" value="TYR_PHOSPHATASE_2"/>
    <property type="match status" value="2"/>
</dbReference>
<dbReference type="InterPro" id="IPR003599">
    <property type="entry name" value="Ig_sub"/>
</dbReference>
<evidence type="ECO:0000259" key="21">
    <source>
        <dbReference type="PROSITE" id="PS50853"/>
    </source>
</evidence>
<keyword evidence="4 16" id="KW-0812">Transmembrane</keyword>
<comment type="similarity">
    <text evidence="2">Belongs to the protein-tyrosine phosphatase family. Receptor class 2A subfamily.</text>
</comment>
<dbReference type="FunFam" id="3.90.190.10:FF:000002">
    <property type="entry name" value="receptor-type tyrosine-protein phosphatase delta isoform X2"/>
    <property type="match status" value="1"/>
</dbReference>
<feature type="domain" description="Tyrosine specific protein phosphatases" evidence="19">
    <location>
        <begin position="1363"/>
        <end position="1434"/>
    </location>
</feature>
<dbReference type="PANTHER" id="PTHR46957:SF6">
    <property type="entry name" value="PROTEIN-TYROSINE-PHOSPHATASE"/>
    <property type="match status" value="1"/>
</dbReference>
<dbReference type="GO" id="GO:0016020">
    <property type="term" value="C:membrane"/>
    <property type="evidence" value="ECO:0007669"/>
    <property type="project" value="UniProtKB-SubCell"/>
</dbReference>
<evidence type="ECO:0000256" key="3">
    <source>
        <dbReference type="ARBA" id="ARBA00013064"/>
    </source>
</evidence>
<dbReference type="PROSITE" id="PS50853">
    <property type="entry name" value="FN3"/>
    <property type="match status" value="6"/>
</dbReference>
<dbReference type="Pfam" id="PF13927">
    <property type="entry name" value="Ig_3"/>
    <property type="match status" value="3"/>
</dbReference>
<dbReference type="SMART" id="SM00194">
    <property type="entry name" value="PTPc"/>
    <property type="match status" value="2"/>
</dbReference>
<dbReference type="InterPro" id="IPR036179">
    <property type="entry name" value="Ig-like_dom_sf"/>
</dbReference>
<evidence type="ECO:0000256" key="9">
    <source>
        <dbReference type="ARBA" id="ARBA00022989"/>
    </source>
</evidence>